<dbReference type="SUPFAM" id="SSF52540">
    <property type="entry name" value="P-loop containing nucleoside triphosphate hydrolases"/>
    <property type="match status" value="1"/>
</dbReference>
<keyword evidence="6" id="KW-0347">Helicase</keyword>
<dbReference type="InterPro" id="IPR038726">
    <property type="entry name" value="PDDEXK_AddAB-type"/>
</dbReference>
<dbReference type="InterPro" id="IPR014013">
    <property type="entry name" value="Helic_SF1/SF2_ATP-bd_DinG/Rad3"/>
</dbReference>
<evidence type="ECO:0000256" key="5">
    <source>
        <dbReference type="ARBA" id="ARBA00022801"/>
    </source>
</evidence>
<dbReference type="GO" id="GO:0003678">
    <property type="term" value="F:DNA helicase activity"/>
    <property type="evidence" value="ECO:0007669"/>
    <property type="project" value="InterPro"/>
</dbReference>
<dbReference type="Gene3D" id="3.90.320.10">
    <property type="match status" value="1"/>
</dbReference>
<evidence type="ECO:0000256" key="9">
    <source>
        <dbReference type="ARBA" id="ARBA00023014"/>
    </source>
</evidence>
<dbReference type="Pfam" id="PF12705">
    <property type="entry name" value="PDDEXK_1"/>
    <property type="match status" value="1"/>
</dbReference>
<dbReference type="GO" id="GO:0016818">
    <property type="term" value="F:hydrolase activity, acting on acid anhydrides, in phosphorus-containing anhydrides"/>
    <property type="evidence" value="ECO:0007669"/>
    <property type="project" value="InterPro"/>
</dbReference>
<dbReference type="PROSITE" id="PS51193">
    <property type="entry name" value="HELICASE_ATP_BIND_2"/>
    <property type="match status" value="1"/>
</dbReference>
<evidence type="ECO:0000256" key="11">
    <source>
        <dbReference type="ARBA" id="ARBA00023204"/>
    </source>
</evidence>
<proteinExistence type="inferred from homology"/>
<evidence type="ECO:0000256" key="4">
    <source>
        <dbReference type="ARBA" id="ARBA00022763"/>
    </source>
</evidence>
<dbReference type="Gene3D" id="1.10.275.40">
    <property type="match status" value="1"/>
</dbReference>
<evidence type="ECO:0000256" key="7">
    <source>
        <dbReference type="ARBA" id="ARBA00022840"/>
    </source>
</evidence>
<keyword evidence="1" id="KW-0004">4Fe-4S</keyword>
<evidence type="ECO:0000256" key="2">
    <source>
        <dbReference type="ARBA" id="ARBA00022723"/>
    </source>
</evidence>
<dbReference type="SMART" id="SM00491">
    <property type="entry name" value="HELICc2"/>
    <property type="match status" value="1"/>
</dbReference>
<keyword evidence="11" id="KW-0234">DNA repair</keyword>
<keyword evidence="2" id="KW-0479">Metal-binding</keyword>
<dbReference type="OrthoDB" id="9805194at2"/>
<evidence type="ECO:0000256" key="10">
    <source>
        <dbReference type="ARBA" id="ARBA00023125"/>
    </source>
</evidence>
<dbReference type="InterPro" id="IPR006555">
    <property type="entry name" value="ATP-dep_Helicase_C"/>
</dbReference>
<reference evidence="15 16" key="1">
    <citation type="submission" date="2016-12" db="EMBL/GenBank/DDBJ databases">
        <authorList>
            <person name="Song W.-J."/>
            <person name="Kurnit D.M."/>
        </authorList>
    </citation>
    <scope>NUCLEOTIDE SEQUENCE [LARGE SCALE GENOMIC DNA]</scope>
    <source>
        <strain evidence="15 16">IMCC3135</strain>
    </source>
</reference>
<dbReference type="InterPro" id="IPR010614">
    <property type="entry name" value="RAD3-like_helicase_DEAD"/>
</dbReference>
<organism evidence="15 16">
    <name type="scientific">Granulosicoccus antarcticus IMCC3135</name>
    <dbReference type="NCBI Taxonomy" id="1192854"/>
    <lineage>
        <taxon>Bacteria</taxon>
        <taxon>Pseudomonadati</taxon>
        <taxon>Pseudomonadota</taxon>
        <taxon>Gammaproteobacteria</taxon>
        <taxon>Chromatiales</taxon>
        <taxon>Granulosicoccaceae</taxon>
        <taxon>Granulosicoccus</taxon>
    </lineage>
</organism>
<keyword evidence="16" id="KW-1185">Reference proteome</keyword>
<sequence>MKAMPAHRISVTALADFSCRTGDLNPAGNAAPTAREGILAHQKMQRAAVLDSENQATSIESEVSLVCTITTAQGDVRLRGRVDLLDRTRHCLTEIKTTLVPAEQVPDSQQSLQWAQLYLYGFIYLCAEESAAGLEQLQLELVHVNIRADTQEYQRRTLSRVELEQYARSALETYLQWLERVSLWQQKLMASARDMSFPFGDFRAGQRDMAVAIYRAARDAQPLMCEAPTGIGKTLSALFPAIKSLGEGQVSQIAYLTAKVAGRLSALQALSHMQSSGLAVTAVQIRAKQATCFCSNGRCERDESGRCPMTLDFFDRLPAARDELLDCGIISDAQLDDIAWEHQLCPFELALQLLPWVHVVIADYNYVFDPLVKLPHFSDSCSKTLLLIDEAHNLVDRSRSMFSAQLSRSDCLEQASLCRQFHPLVAHALDNLARQLLAHAAGQVDELQIVDSMSGVLGRSAGVVIEAMVASFSQAPSLPDSSGELFRTLCRFVVISDLFGEHHRCITSINKAGRRKEVLVKLFCLDASTALLRQYRLFRASIVFSATLRPAAFYRDALGMPETTGLLELTSPFPPERANHAIVDWIDTRYRKRTESLDALVELIYRTSDIRHGNYLVFFPSYAYLQQAWEAYRSKYPEREVWRQSSDQSRVQQHELLEHLEQPGHRVGFAILGGVFGEGIDYIGERLIGVIVVSPGLPGLDAQTQLVASHYQQQGHDGFDFAYRYPGFTRVLQTVGRLVRSETDSGTVILVDDRFKQRFYRALFPQHWQVQLPRDQAKLLEQTEQFWDTLEHDTDSPEA</sequence>
<dbReference type="InterPro" id="IPR042493">
    <property type="entry name" value="XPD_DNA_FeS"/>
</dbReference>
<dbReference type="InterPro" id="IPR027417">
    <property type="entry name" value="P-loop_NTPase"/>
</dbReference>
<name>A0A2Z2NY77_9GAMM</name>
<accession>A0A2Z2NY77</accession>
<evidence type="ECO:0000259" key="14">
    <source>
        <dbReference type="PROSITE" id="PS51193"/>
    </source>
</evidence>
<dbReference type="Pfam" id="PF06733">
    <property type="entry name" value="DEAD_2"/>
    <property type="match status" value="1"/>
</dbReference>
<dbReference type="GO" id="GO:0006281">
    <property type="term" value="P:DNA repair"/>
    <property type="evidence" value="ECO:0007669"/>
    <property type="project" value="UniProtKB-KW"/>
</dbReference>
<protein>
    <recommendedName>
        <fullName evidence="14">Helicase ATP-binding domain-containing protein</fullName>
    </recommendedName>
</protein>
<dbReference type="Gene3D" id="3.40.50.300">
    <property type="entry name" value="P-loop containing nucleotide triphosphate hydrolases"/>
    <property type="match status" value="2"/>
</dbReference>
<keyword evidence="8" id="KW-0408">Iron</keyword>
<dbReference type="GO" id="GO:0003677">
    <property type="term" value="F:DNA binding"/>
    <property type="evidence" value="ECO:0007669"/>
    <property type="project" value="UniProtKB-KW"/>
</dbReference>
<evidence type="ECO:0000256" key="1">
    <source>
        <dbReference type="ARBA" id="ARBA00022485"/>
    </source>
</evidence>
<dbReference type="Proteomes" id="UP000250079">
    <property type="component" value="Chromosome"/>
</dbReference>
<gene>
    <name evidence="15" type="ORF">IMCC3135_26900</name>
</gene>
<dbReference type="InterPro" id="IPR006554">
    <property type="entry name" value="Helicase-like_DEXD_c2"/>
</dbReference>
<evidence type="ECO:0000256" key="12">
    <source>
        <dbReference type="ARBA" id="ARBA00023235"/>
    </source>
</evidence>
<keyword evidence="3" id="KW-0547">Nucleotide-binding</keyword>
<evidence type="ECO:0000313" key="16">
    <source>
        <dbReference type="Proteomes" id="UP000250079"/>
    </source>
</evidence>
<dbReference type="EMBL" id="CP018632">
    <property type="protein sequence ID" value="ASJ75435.1"/>
    <property type="molecule type" value="Genomic_DNA"/>
</dbReference>
<dbReference type="KEGG" id="gai:IMCC3135_26900"/>
<dbReference type="SMART" id="SM00488">
    <property type="entry name" value="DEXDc2"/>
    <property type="match status" value="1"/>
</dbReference>
<evidence type="ECO:0000256" key="13">
    <source>
        <dbReference type="ARBA" id="ARBA00038058"/>
    </source>
</evidence>
<dbReference type="Gene3D" id="1.10.30.20">
    <property type="entry name" value="Bacterial XPD DNA helicase, FeS cluster domain"/>
    <property type="match status" value="1"/>
</dbReference>
<evidence type="ECO:0000256" key="6">
    <source>
        <dbReference type="ARBA" id="ARBA00022806"/>
    </source>
</evidence>
<dbReference type="GO" id="GO:0051539">
    <property type="term" value="F:4 iron, 4 sulfur cluster binding"/>
    <property type="evidence" value="ECO:0007669"/>
    <property type="project" value="UniProtKB-KW"/>
</dbReference>
<keyword evidence="12" id="KW-0413">Isomerase</keyword>
<dbReference type="RefSeq" id="WP_088920353.1">
    <property type="nucleotide sequence ID" value="NZ_CP018632.1"/>
</dbReference>
<dbReference type="PANTHER" id="PTHR11472">
    <property type="entry name" value="DNA REPAIR DEAD HELICASE RAD3/XP-D SUBFAMILY MEMBER"/>
    <property type="match status" value="1"/>
</dbReference>
<feature type="domain" description="Helicase ATP-binding" evidence="14">
    <location>
        <begin position="192"/>
        <end position="453"/>
    </location>
</feature>
<comment type="similarity">
    <text evidence="13">Belongs to the helicase family. DinG subfamily.</text>
</comment>
<dbReference type="AlphaFoldDB" id="A0A2Z2NY77"/>
<keyword evidence="4" id="KW-0227">DNA damage</keyword>
<dbReference type="Pfam" id="PF13307">
    <property type="entry name" value="Helicase_C_2"/>
    <property type="match status" value="1"/>
</dbReference>
<dbReference type="GO" id="GO:0005524">
    <property type="term" value="F:ATP binding"/>
    <property type="evidence" value="ECO:0007669"/>
    <property type="project" value="UniProtKB-KW"/>
</dbReference>
<evidence type="ECO:0000256" key="8">
    <source>
        <dbReference type="ARBA" id="ARBA00023004"/>
    </source>
</evidence>
<keyword evidence="7" id="KW-0067">ATP-binding</keyword>
<evidence type="ECO:0000313" key="15">
    <source>
        <dbReference type="EMBL" id="ASJ75435.1"/>
    </source>
</evidence>
<dbReference type="PANTHER" id="PTHR11472:SF34">
    <property type="entry name" value="REGULATOR OF TELOMERE ELONGATION HELICASE 1"/>
    <property type="match status" value="1"/>
</dbReference>
<keyword evidence="5" id="KW-0378">Hydrolase</keyword>
<dbReference type="InterPro" id="IPR045028">
    <property type="entry name" value="DinG/Rad3-like"/>
</dbReference>
<keyword evidence="10" id="KW-0238">DNA-binding</keyword>
<dbReference type="InterPro" id="IPR011604">
    <property type="entry name" value="PDDEXK-like_dom_sf"/>
</dbReference>
<dbReference type="GO" id="GO:0046872">
    <property type="term" value="F:metal ion binding"/>
    <property type="evidence" value="ECO:0007669"/>
    <property type="project" value="UniProtKB-KW"/>
</dbReference>
<evidence type="ECO:0000256" key="3">
    <source>
        <dbReference type="ARBA" id="ARBA00022741"/>
    </source>
</evidence>
<keyword evidence="9" id="KW-0411">Iron-sulfur</keyword>